<accession>A0A1L7WPU6</accession>
<reference evidence="3 4" key="1">
    <citation type="submission" date="2016-03" db="EMBL/GenBank/DDBJ databases">
        <authorList>
            <person name="Ploux O."/>
        </authorList>
    </citation>
    <scope>NUCLEOTIDE SEQUENCE [LARGE SCALE GENOMIC DNA]</scope>
    <source>
        <strain evidence="3 4">UAMH 11012</strain>
    </source>
</reference>
<feature type="region of interest" description="Disordered" evidence="2">
    <location>
        <begin position="592"/>
        <end position="612"/>
    </location>
</feature>
<sequence length="710" mass="81382">MFMPSDEDFEAEYERQKQKLKFFEDAIHKKKEVEQVEATLASENSAVAGLIDSVEDTRKNIEDLKEKIRLQKQDYYARGSEWRLRHNVASNNPGWLRCNLMLNTDLRKEDIPAMQLLIQETKDKAALLEEKLSIAQQSLECKDLQEQLEGKMSVLEEKKRLLSKSSLRVGLLRDDLRIAKETWAKNWNEHLVNTGGSHVNIPNHASSTITTQASTIAKLRTEQEAEKMAVKLMKQKLVNQHKDLLPLATVGFNIRGRKLERAKGVRGSAQSQAVIELGNVASHYGAAAADAAVFQDMVENLGFRKSTNIVSFTRLYFLEPDIVWELRDCQKLMDILSWRGSMKEYVGLGETRCADFHRDLTPELEHHIRGRRPSTASLNTYFEGQGKQLYEKLKVLHEEGLAIHNAEMRKRLIQYNRNTAFNTNHANNFKFDAMAPFEDLDVAGIRMKPVLDLCDDVEAKRKLMKEKEEERDTLSVDYVKTDDTFNLAQEKLRVVQANLFDQKVQLDDLEAGCESLEILRKCVVCPDGPSKPTWMLLSFARMQVAEQGAKVEDSKLEVDKENTTKSAVFDKFEITERQISTISTKIREMEEQLETGRGADASRTEAEGQESRIQPSMRIIANQRDEVRDQQMQNECKLVRIQQLESQVAEEKQIAKGWKDSIYQQSWDVYAVEKERIDLEQSLLACQKQLQEATASYEEDQKRLESAIGA</sequence>
<feature type="coiled-coil region" evidence="1">
    <location>
        <begin position="6"/>
        <end position="74"/>
    </location>
</feature>
<gene>
    <name evidence="3" type="ORF">PAC_04683</name>
</gene>
<keyword evidence="1" id="KW-0175">Coiled coil</keyword>
<dbReference type="Proteomes" id="UP000184330">
    <property type="component" value="Unassembled WGS sequence"/>
</dbReference>
<feature type="coiled-coil region" evidence="1">
    <location>
        <begin position="118"/>
        <end position="165"/>
    </location>
</feature>
<protein>
    <submittedName>
        <fullName evidence="3">Uncharacterized protein</fullName>
    </submittedName>
</protein>
<dbReference type="OrthoDB" id="3564643at2759"/>
<feature type="compositionally biased region" description="Basic and acidic residues" evidence="2">
    <location>
        <begin position="600"/>
        <end position="610"/>
    </location>
</feature>
<organism evidence="3 4">
    <name type="scientific">Phialocephala subalpina</name>
    <dbReference type="NCBI Taxonomy" id="576137"/>
    <lineage>
        <taxon>Eukaryota</taxon>
        <taxon>Fungi</taxon>
        <taxon>Dikarya</taxon>
        <taxon>Ascomycota</taxon>
        <taxon>Pezizomycotina</taxon>
        <taxon>Leotiomycetes</taxon>
        <taxon>Helotiales</taxon>
        <taxon>Mollisiaceae</taxon>
        <taxon>Phialocephala</taxon>
        <taxon>Phialocephala fortinii species complex</taxon>
    </lineage>
</organism>
<evidence type="ECO:0000313" key="3">
    <source>
        <dbReference type="EMBL" id="CZR54799.1"/>
    </source>
</evidence>
<proteinExistence type="predicted"/>
<dbReference type="EMBL" id="FJOG01000005">
    <property type="protein sequence ID" value="CZR54799.1"/>
    <property type="molecule type" value="Genomic_DNA"/>
</dbReference>
<keyword evidence="4" id="KW-1185">Reference proteome</keyword>
<evidence type="ECO:0000256" key="2">
    <source>
        <dbReference type="SAM" id="MobiDB-lite"/>
    </source>
</evidence>
<dbReference type="AlphaFoldDB" id="A0A1L7WPU6"/>
<evidence type="ECO:0000256" key="1">
    <source>
        <dbReference type="SAM" id="Coils"/>
    </source>
</evidence>
<evidence type="ECO:0000313" key="4">
    <source>
        <dbReference type="Proteomes" id="UP000184330"/>
    </source>
</evidence>
<name>A0A1L7WPU6_9HELO</name>